<evidence type="ECO:0000256" key="1">
    <source>
        <dbReference type="ARBA" id="ARBA00023015"/>
    </source>
</evidence>
<sequence length="345" mass="38632">MISNANEDSNPGEETSMNYTIDAIAKELGLSKTTVSRAISGKGRISESTRQRVADFIKEINYMPSAVARSLAASKTFNIGLIFPQDSTLDEMPYFQDVMVGVCEAAMDHDYDVLNILADNNDIHSLDRAITNKKIDGLIVSRCIKDSRVIEYLKDKELPYVVLGNPLEEGILYVDNDNKTAARRMMEALIDQHMKKFALIGGNESFFVTQSRLEGYLEGLNKRGIDVNENLIFLNAHRGERLKSIVSTILENEVDCIVCMDDVLCNNTLLFLQTSGVSVPKDVKLVSYYDSKLLLNHTPSITSLYFDSKYLGAQGVDVLMRKIDGKVAQSRILTDFNLQMRESTR</sequence>
<keyword evidence="1" id="KW-0805">Transcription regulation</keyword>
<gene>
    <name evidence="5" type="ORF">CSX02_08440</name>
</gene>
<evidence type="ECO:0000256" key="3">
    <source>
        <dbReference type="ARBA" id="ARBA00023163"/>
    </source>
</evidence>
<dbReference type="GO" id="GO:0003700">
    <property type="term" value="F:DNA-binding transcription factor activity"/>
    <property type="evidence" value="ECO:0007669"/>
    <property type="project" value="TreeGrafter"/>
</dbReference>
<protein>
    <submittedName>
        <fullName evidence="5">LacI family transcriptional regulator</fullName>
    </submittedName>
</protein>
<keyword evidence="6" id="KW-1185">Reference proteome</keyword>
<name>A0A2G3E284_9FIRM</name>
<reference evidence="5 6" key="1">
    <citation type="submission" date="2017-10" db="EMBL/GenBank/DDBJ databases">
        <title>Resolving the taxonomy of Roseburia spp., Eubacterium rectale and Agathobacter spp. through phylogenomic analysis.</title>
        <authorList>
            <person name="Sheridan P.O."/>
            <person name="Walker A.W."/>
            <person name="Duncan S.H."/>
            <person name="Scott K.P."/>
            <person name="Toole P.W.O."/>
            <person name="Luis P."/>
            <person name="Flint H.J."/>
        </authorList>
    </citation>
    <scope>NUCLEOTIDE SEQUENCE [LARGE SCALE GENOMIC DNA]</scope>
    <source>
        <strain evidence="5 6">JK623</strain>
    </source>
</reference>
<dbReference type="AlphaFoldDB" id="A0A2G3E284"/>
<dbReference type="Proteomes" id="UP000224563">
    <property type="component" value="Unassembled WGS sequence"/>
</dbReference>
<accession>A0A2G3E284</accession>
<dbReference type="Gene3D" id="3.40.50.2300">
    <property type="match status" value="2"/>
</dbReference>
<organism evidence="5 6">
    <name type="scientific">Agathobacter ruminis</name>
    <dbReference type="NCBI Taxonomy" id="1712665"/>
    <lineage>
        <taxon>Bacteria</taxon>
        <taxon>Bacillati</taxon>
        <taxon>Bacillota</taxon>
        <taxon>Clostridia</taxon>
        <taxon>Lachnospirales</taxon>
        <taxon>Lachnospiraceae</taxon>
        <taxon>Agathobacter</taxon>
    </lineage>
</organism>
<dbReference type="EMBL" id="PDYG01000064">
    <property type="protein sequence ID" value="PHU37349.1"/>
    <property type="molecule type" value="Genomic_DNA"/>
</dbReference>
<dbReference type="PROSITE" id="PS50932">
    <property type="entry name" value="HTH_LACI_2"/>
    <property type="match status" value="1"/>
</dbReference>
<dbReference type="InterPro" id="IPR010982">
    <property type="entry name" value="Lambda_DNA-bd_dom_sf"/>
</dbReference>
<dbReference type="SMART" id="SM00354">
    <property type="entry name" value="HTH_LACI"/>
    <property type="match status" value="1"/>
</dbReference>
<dbReference type="SUPFAM" id="SSF53822">
    <property type="entry name" value="Periplasmic binding protein-like I"/>
    <property type="match status" value="1"/>
</dbReference>
<dbReference type="InterPro" id="IPR028082">
    <property type="entry name" value="Peripla_BP_I"/>
</dbReference>
<evidence type="ECO:0000313" key="6">
    <source>
        <dbReference type="Proteomes" id="UP000224563"/>
    </source>
</evidence>
<evidence type="ECO:0000313" key="5">
    <source>
        <dbReference type="EMBL" id="PHU37349.1"/>
    </source>
</evidence>
<evidence type="ECO:0000256" key="2">
    <source>
        <dbReference type="ARBA" id="ARBA00023125"/>
    </source>
</evidence>
<evidence type="ECO:0000259" key="4">
    <source>
        <dbReference type="PROSITE" id="PS50932"/>
    </source>
</evidence>
<dbReference type="InterPro" id="IPR001761">
    <property type="entry name" value="Peripla_BP/Lac1_sug-bd_dom"/>
</dbReference>
<dbReference type="SUPFAM" id="SSF47413">
    <property type="entry name" value="lambda repressor-like DNA-binding domains"/>
    <property type="match status" value="1"/>
</dbReference>
<keyword evidence="3" id="KW-0804">Transcription</keyword>
<keyword evidence="2" id="KW-0238">DNA-binding</keyword>
<dbReference type="PANTHER" id="PTHR30146">
    <property type="entry name" value="LACI-RELATED TRANSCRIPTIONAL REPRESSOR"/>
    <property type="match status" value="1"/>
</dbReference>
<dbReference type="Pfam" id="PF00532">
    <property type="entry name" value="Peripla_BP_1"/>
    <property type="match status" value="1"/>
</dbReference>
<reference evidence="5 6" key="2">
    <citation type="submission" date="2017-10" db="EMBL/GenBank/DDBJ databases">
        <authorList>
            <person name="Banno H."/>
            <person name="Chua N.-H."/>
        </authorList>
    </citation>
    <scope>NUCLEOTIDE SEQUENCE [LARGE SCALE GENOMIC DNA]</scope>
    <source>
        <strain evidence="5 6">JK623</strain>
    </source>
</reference>
<dbReference type="InterPro" id="IPR000843">
    <property type="entry name" value="HTH_LacI"/>
</dbReference>
<dbReference type="PANTHER" id="PTHR30146:SF109">
    <property type="entry name" value="HTH-TYPE TRANSCRIPTIONAL REGULATOR GALS"/>
    <property type="match status" value="1"/>
</dbReference>
<dbReference type="CDD" id="cd01392">
    <property type="entry name" value="HTH_LacI"/>
    <property type="match status" value="1"/>
</dbReference>
<dbReference type="Pfam" id="PF00356">
    <property type="entry name" value="LacI"/>
    <property type="match status" value="1"/>
</dbReference>
<dbReference type="GO" id="GO:0000976">
    <property type="term" value="F:transcription cis-regulatory region binding"/>
    <property type="evidence" value="ECO:0007669"/>
    <property type="project" value="TreeGrafter"/>
</dbReference>
<proteinExistence type="predicted"/>
<dbReference type="Gene3D" id="1.10.260.40">
    <property type="entry name" value="lambda repressor-like DNA-binding domains"/>
    <property type="match status" value="1"/>
</dbReference>
<comment type="caution">
    <text evidence="5">The sequence shown here is derived from an EMBL/GenBank/DDBJ whole genome shotgun (WGS) entry which is preliminary data.</text>
</comment>
<feature type="domain" description="HTH lacI-type" evidence="4">
    <location>
        <begin position="19"/>
        <end position="73"/>
    </location>
</feature>